<organism evidence="13 14">
    <name type="scientific">Candidatus Thiodiazotropha taylori</name>
    <dbReference type="NCBI Taxonomy" id="2792791"/>
    <lineage>
        <taxon>Bacteria</taxon>
        <taxon>Pseudomonadati</taxon>
        <taxon>Pseudomonadota</taxon>
        <taxon>Gammaproteobacteria</taxon>
        <taxon>Chromatiales</taxon>
        <taxon>Sedimenticolaceae</taxon>
        <taxon>Candidatus Thiodiazotropha</taxon>
    </lineage>
</organism>
<dbReference type="CDD" id="cd07496">
    <property type="entry name" value="Peptidases_S8_13"/>
    <property type="match status" value="1"/>
</dbReference>
<dbReference type="Gene3D" id="2.60.120.380">
    <property type="match status" value="1"/>
</dbReference>
<dbReference type="InterPro" id="IPR050131">
    <property type="entry name" value="Peptidase_S8_subtilisin-like"/>
</dbReference>
<evidence type="ECO:0000256" key="8">
    <source>
        <dbReference type="ARBA" id="ARBA00023145"/>
    </source>
</evidence>
<evidence type="ECO:0000313" key="13">
    <source>
        <dbReference type="EMBL" id="MCG7946199.1"/>
    </source>
</evidence>
<evidence type="ECO:0000256" key="2">
    <source>
        <dbReference type="ARBA" id="ARBA00011073"/>
    </source>
</evidence>
<name>A0A9E4KBS0_9GAMM</name>
<dbReference type="PROSITE" id="PS00137">
    <property type="entry name" value="SUBTILASE_HIS"/>
    <property type="match status" value="1"/>
</dbReference>
<keyword evidence="3" id="KW-0964">Secreted</keyword>
<feature type="region of interest" description="Disordered" evidence="10">
    <location>
        <begin position="195"/>
        <end position="214"/>
    </location>
</feature>
<evidence type="ECO:0000256" key="3">
    <source>
        <dbReference type="ARBA" id="ARBA00022525"/>
    </source>
</evidence>
<feature type="active site" description="Charge relay system" evidence="9">
    <location>
        <position position="225"/>
    </location>
</feature>
<reference evidence="13" key="1">
    <citation type="journal article" date="2021" name="Proc. Natl. Acad. Sci. U.S.A.">
        <title>Global biogeography of chemosynthetic symbionts reveals both localized and globally distributed symbiont groups. .</title>
        <authorList>
            <person name="Osvatic J.T."/>
            <person name="Wilkins L.G.E."/>
            <person name="Leibrecht L."/>
            <person name="Leray M."/>
            <person name="Zauner S."/>
            <person name="Polzin J."/>
            <person name="Camacho Y."/>
            <person name="Gros O."/>
            <person name="van Gils J.A."/>
            <person name="Eisen J.A."/>
            <person name="Petersen J.M."/>
            <person name="Yuen B."/>
        </authorList>
    </citation>
    <scope>NUCLEOTIDE SEQUENCE</scope>
    <source>
        <strain evidence="13">MAGclacostrist064TRANS</strain>
    </source>
</reference>
<feature type="active site" description="Charge relay system" evidence="9">
    <location>
        <position position="171"/>
    </location>
</feature>
<keyword evidence="4 9" id="KW-0645">Protease</keyword>
<dbReference type="Pfam" id="PF04151">
    <property type="entry name" value="PPC"/>
    <property type="match status" value="1"/>
</dbReference>
<sequence length="685" mass="73004">MKIRRLFHLTCQATLLTLSVFVSSNSTAGELVDPSLAPSTNDRAYDNTTDRLIIKFEQNAAEETDPQSMTNLVEAFTGASSTVVRETFSGAHVIQLSRQITLEDMQTLTADITRQPQIEYAEPDLIMTPQLTPNDPRYSEQWHYFQQAGGINLPLAWDRARGETTVVAVVDSGYQPHSDLNANLLPGYDMVSDEFTANDGDGRDGDASDPGNYAPSCNEYISDWHGTHVAGTVSAVTDNALGVAGVAYQAKVVPVRVLGRCGGYLSDITDGIVWAAGAEVAGAPINPNPAQVINMSLGGRSDSCPETALEAINIARQRGATIVAAAGNNSEESSGFAPANCPGVITVAATDEDGALAGFSNFGAVVDLAAPGTRILSTHNDGVIGPGSESYRLMSGTSMSTPHVSGVAALLYGINPRITPDEVADILRRSARPFPSACPGCGRGILDARAAVEMLTTDEPGVTMLEDGVVQTGLNGELESQHLFAIDVPPGASSLTLRSYAGIGDADLYVRREAKPNLDLYDCRPYLYGNHEICVIRPAPAGRYYVMLHGYSAFSDLNLVADYLLDEPEPGSGETFGNSEDYEIPQSSLQGVLSPILVDRAGASGSIKVEVGIVHQSVREISVTLIDPSGVRHSLKGFGGSGVDLFETYHLELAELPSDGEWILQVKDLGNRGRGYIDFWRISFP</sequence>
<dbReference type="PROSITE" id="PS00138">
    <property type="entry name" value="SUBTILASE_SER"/>
    <property type="match status" value="1"/>
</dbReference>
<evidence type="ECO:0000256" key="5">
    <source>
        <dbReference type="ARBA" id="ARBA00022729"/>
    </source>
</evidence>
<feature type="signal peptide" evidence="11">
    <location>
        <begin position="1"/>
        <end position="28"/>
    </location>
</feature>
<comment type="subcellular location">
    <subcellularLocation>
        <location evidence="1">Secreted</location>
    </subcellularLocation>
</comment>
<dbReference type="Pfam" id="PF00082">
    <property type="entry name" value="Peptidase_S8"/>
    <property type="match status" value="1"/>
</dbReference>
<gene>
    <name evidence="13" type="ORF">JAZ07_07610</name>
</gene>
<evidence type="ECO:0000256" key="1">
    <source>
        <dbReference type="ARBA" id="ARBA00004613"/>
    </source>
</evidence>
<keyword evidence="8" id="KW-0865">Zymogen</keyword>
<dbReference type="InterPro" id="IPR022398">
    <property type="entry name" value="Peptidase_S8_His-AS"/>
</dbReference>
<accession>A0A9E4KBS0</accession>
<feature type="chain" id="PRO_5038892458" evidence="11">
    <location>
        <begin position="29"/>
        <end position="685"/>
    </location>
</feature>
<keyword evidence="6 9" id="KW-0378">Hydrolase</keyword>
<dbReference type="InterPro" id="IPR007280">
    <property type="entry name" value="Peptidase_C_arc/bac"/>
</dbReference>
<feature type="active site" description="Charge relay system" evidence="9">
    <location>
        <position position="398"/>
    </location>
</feature>
<dbReference type="AlphaFoldDB" id="A0A9E4KBS0"/>
<evidence type="ECO:0000256" key="10">
    <source>
        <dbReference type="SAM" id="MobiDB-lite"/>
    </source>
</evidence>
<dbReference type="Gene3D" id="2.60.120.260">
    <property type="entry name" value="Galactose-binding domain-like"/>
    <property type="match status" value="1"/>
</dbReference>
<evidence type="ECO:0000256" key="6">
    <source>
        <dbReference type="ARBA" id="ARBA00022801"/>
    </source>
</evidence>
<feature type="domain" description="P/Homo B" evidence="12">
    <location>
        <begin position="566"/>
        <end position="685"/>
    </location>
</feature>
<dbReference type="PANTHER" id="PTHR43806">
    <property type="entry name" value="PEPTIDASE S8"/>
    <property type="match status" value="1"/>
</dbReference>
<dbReference type="GO" id="GO:0004252">
    <property type="term" value="F:serine-type endopeptidase activity"/>
    <property type="evidence" value="ECO:0007669"/>
    <property type="project" value="UniProtKB-UniRule"/>
</dbReference>
<dbReference type="PANTHER" id="PTHR43806:SF11">
    <property type="entry name" value="CEREVISIN-RELATED"/>
    <property type="match status" value="1"/>
</dbReference>
<dbReference type="InterPro" id="IPR023828">
    <property type="entry name" value="Peptidase_S8_Ser-AS"/>
</dbReference>
<dbReference type="PRINTS" id="PR00723">
    <property type="entry name" value="SUBTILISIN"/>
</dbReference>
<evidence type="ECO:0000256" key="7">
    <source>
        <dbReference type="ARBA" id="ARBA00022825"/>
    </source>
</evidence>
<keyword evidence="7 9" id="KW-0720">Serine protease</keyword>
<keyword evidence="5 11" id="KW-0732">Signal</keyword>
<evidence type="ECO:0000259" key="12">
    <source>
        <dbReference type="PROSITE" id="PS51829"/>
    </source>
</evidence>
<evidence type="ECO:0000313" key="14">
    <source>
        <dbReference type="Proteomes" id="UP000886667"/>
    </source>
</evidence>
<evidence type="ECO:0000256" key="9">
    <source>
        <dbReference type="PROSITE-ProRule" id="PRU01240"/>
    </source>
</evidence>
<evidence type="ECO:0000256" key="4">
    <source>
        <dbReference type="ARBA" id="ARBA00022670"/>
    </source>
</evidence>
<dbReference type="GO" id="GO:0006508">
    <property type="term" value="P:proteolysis"/>
    <property type="evidence" value="ECO:0007669"/>
    <property type="project" value="UniProtKB-KW"/>
</dbReference>
<proteinExistence type="inferred from homology"/>
<dbReference type="SUPFAM" id="SSF49785">
    <property type="entry name" value="Galactose-binding domain-like"/>
    <property type="match status" value="1"/>
</dbReference>
<comment type="similarity">
    <text evidence="2 9">Belongs to the peptidase S8 family.</text>
</comment>
<dbReference type="Gene3D" id="3.40.50.200">
    <property type="entry name" value="Peptidase S8/S53 domain"/>
    <property type="match status" value="1"/>
</dbReference>
<dbReference type="InterPro" id="IPR015500">
    <property type="entry name" value="Peptidase_S8_subtilisin-rel"/>
</dbReference>
<dbReference type="EMBL" id="JAEPCM010000257">
    <property type="protein sequence ID" value="MCG7946199.1"/>
    <property type="molecule type" value="Genomic_DNA"/>
</dbReference>
<protein>
    <submittedName>
        <fullName evidence="13">S8 family serine peptidase</fullName>
    </submittedName>
</protein>
<dbReference type="FunFam" id="3.40.50.200:FF:000022">
    <property type="entry name" value="Extracellular protease"/>
    <property type="match status" value="1"/>
</dbReference>
<dbReference type="SUPFAM" id="SSF52743">
    <property type="entry name" value="Subtilisin-like"/>
    <property type="match status" value="1"/>
</dbReference>
<dbReference type="Proteomes" id="UP000886667">
    <property type="component" value="Unassembled WGS sequence"/>
</dbReference>
<comment type="caution">
    <text evidence="13">The sequence shown here is derived from an EMBL/GenBank/DDBJ whole genome shotgun (WGS) entry which is preliminary data.</text>
</comment>
<dbReference type="Pfam" id="PF01483">
    <property type="entry name" value="P_proprotein"/>
    <property type="match status" value="1"/>
</dbReference>
<dbReference type="InterPro" id="IPR002884">
    <property type="entry name" value="P_dom"/>
</dbReference>
<dbReference type="GO" id="GO:0005576">
    <property type="term" value="C:extracellular region"/>
    <property type="evidence" value="ECO:0007669"/>
    <property type="project" value="UniProtKB-SubCell"/>
</dbReference>
<dbReference type="PROSITE" id="PS51892">
    <property type="entry name" value="SUBTILASE"/>
    <property type="match status" value="1"/>
</dbReference>
<evidence type="ECO:0000256" key="11">
    <source>
        <dbReference type="SAM" id="SignalP"/>
    </source>
</evidence>
<dbReference type="InterPro" id="IPR008979">
    <property type="entry name" value="Galactose-bd-like_sf"/>
</dbReference>
<dbReference type="InterPro" id="IPR000209">
    <property type="entry name" value="Peptidase_S8/S53_dom"/>
</dbReference>
<dbReference type="PROSITE" id="PS51829">
    <property type="entry name" value="P_HOMO_B"/>
    <property type="match status" value="1"/>
</dbReference>
<dbReference type="InterPro" id="IPR036852">
    <property type="entry name" value="Peptidase_S8/S53_dom_sf"/>
</dbReference>
<dbReference type="InterPro" id="IPR034176">
    <property type="entry name" value="Peptidases_S8_13"/>
</dbReference>